<dbReference type="OrthoDB" id="424974at2759"/>
<evidence type="ECO:0000259" key="3">
    <source>
        <dbReference type="SMART" id="SM00906"/>
    </source>
</evidence>
<feature type="region of interest" description="Disordered" evidence="2">
    <location>
        <begin position="755"/>
        <end position="776"/>
    </location>
</feature>
<dbReference type="GO" id="GO:0006351">
    <property type="term" value="P:DNA-templated transcription"/>
    <property type="evidence" value="ECO:0007669"/>
    <property type="project" value="InterPro"/>
</dbReference>
<gene>
    <name evidence="4" type="ORF">BDV96DRAFT_652107</name>
</gene>
<protein>
    <submittedName>
        <fullName evidence="4">Fungal-specific transcription factor domain-containing protein</fullName>
    </submittedName>
</protein>
<evidence type="ECO:0000313" key="4">
    <source>
        <dbReference type="EMBL" id="KAF2109257.1"/>
    </source>
</evidence>
<dbReference type="CDD" id="cd12148">
    <property type="entry name" value="fungal_TF_MHR"/>
    <property type="match status" value="1"/>
</dbReference>
<dbReference type="PANTHER" id="PTHR47654:SF5">
    <property type="entry name" value="TRANSCRIPTION FACTOR DOMAIN-CONTAINING PROTEIN"/>
    <property type="match status" value="1"/>
</dbReference>
<accession>A0A6A5YS34</accession>
<reference evidence="4" key="1">
    <citation type="journal article" date="2020" name="Stud. Mycol.">
        <title>101 Dothideomycetes genomes: a test case for predicting lifestyles and emergence of pathogens.</title>
        <authorList>
            <person name="Haridas S."/>
            <person name="Albert R."/>
            <person name="Binder M."/>
            <person name="Bloem J."/>
            <person name="Labutti K."/>
            <person name="Salamov A."/>
            <person name="Andreopoulos B."/>
            <person name="Baker S."/>
            <person name="Barry K."/>
            <person name="Bills G."/>
            <person name="Bluhm B."/>
            <person name="Cannon C."/>
            <person name="Castanera R."/>
            <person name="Culley D."/>
            <person name="Daum C."/>
            <person name="Ezra D."/>
            <person name="Gonzalez J."/>
            <person name="Henrissat B."/>
            <person name="Kuo A."/>
            <person name="Liang C."/>
            <person name="Lipzen A."/>
            <person name="Lutzoni F."/>
            <person name="Magnuson J."/>
            <person name="Mondo S."/>
            <person name="Nolan M."/>
            <person name="Ohm R."/>
            <person name="Pangilinan J."/>
            <person name="Park H.-J."/>
            <person name="Ramirez L."/>
            <person name="Alfaro M."/>
            <person name="Sun H."/>
            <person name="Tritt A."/>
            <person name="Yoshinaga Y."/>
            <person name="Zwiers L.-H."/>
            <person name="Turgeon B."/>
            <person name="Goodwin S."/>
            <person name="Spatafora J."/>
            <person name="Crous P."/>
            <person name="Grigoriev I."/>
        </authorList>
    </citation>
    <scope>NUCLEOTIDE SEQUENCE</scope>
    <source>
        <strain evidence="4">CBS 627.86</strain>
    </source>
</reference>
<evidence type="ECO:0000256" key="1">
    <source>
        <dbReference type="ARBA" id="ARBA00023242"/>
    </source>
</evidence>
<keyword evidence="1" id="KW-0539">Nucleus</keyword>
<evidence type="ECO:0000256" key="2">
    <source>
        <dbReference type="SAM" id="MobiDB-lite"/>
    </source>
</evidence>
<keyword evidence="5" id="KW-1185">Reference proteome</keyword>
<name>A0A6A5YS34_9PLEO</name>
<feature type="domain" description="Xylanolytic transcriptional activator regulatory" evidence="3">
    <location>
        <begin position="301"/>
        <end position="374"/>
    </location>
</feature>
<dbReference type="InterPro" id="IPR007219">
    <property type="entry name" value="XnlR_reg_dom"/>
</dbReference>
<organism evidence="4 5">
    <name type="scientific">Lophiotrema nucula</name>
    <dbReference type="NCBI Taxonomy" id="690887"/>
    <lineage>
        <taxon>Eukaryota</taxon>
        <taxon>Fungi</taxon>
        <taxon>Dikarya</taxon>
        <taxon>Ascomycota</taxon>
        <taxon>Pezizomycotina</taxon>
        <taxon>Dothideomycetes</taxon>
        <taxon>Pleosporomycetidae</taxon>
        <taxon>Pleosporales</taxon>
        <taxon>Lophiotremataceae</taxon>
        <taxon>Lophiotrema</taxon>
    </lineage>
</organism>
<sequence length="776" mass="87508">MVQLLKDLRSLVPGDERERIEELLHGLTEGVADAANTSKSPDKQDISGLSGLSVDEGRGEADVTAEVGSNEDMDMIDEDLLRSQKSRATGYIGKNSEIQWLRRLNHEVDFPGQPGETREGPYGPPGKSVEARHERLAATKERHAKRTPLINSSSMSYYLDDENVEMDFMAAPFELPPFDIAEKLLQCYMDTAHNSFPFLAKKTFVGQFYHYYASRGRGISYKLPQKWQAMLNMVFAIGAVYSHLTEAEWRSDDRDHFVYHSRAWSLSLKDPWWFSHPDVPQVQITGLLSLYYLSIGHVNRAWVVIGMALRFGYSLGLHVRNEDKTASPVKRELLCRIWWATYALERMISSFTGRPSVGVEDDCSVPLPLPLSTEEIDDAIILSRFGDRPRQVSSQLINHSSETSSASSSQRGATDYHYAQSLNDSANSGSYLKSLVQIAMLTQRTLHGVYSASVVTKSWESVQKTISDMNEELEAWAATLPAGLRFLHPGTDRTFRSERITLRLYFHSTQLLLTRPCLCRIDRRIDNQTTRSDNFNKKTAEACVNAAKSITDLLPDLDHSDASEIYRFGPWWAMVHYIMQALVVLLLELAFQSTTSPRPHQHIVTSLKKLVRLLASMRANNAMARRAYTIISVVMEKMRTTAPDEISEILSGAEGLISPIPDPPDLASNYQQNLHPGMQNLGEQYQTHGAQGAHYLHNPGIPFQDPLANPSRFNPNFMPLEGQMDPFPAFLDVWSSSPTPNPPYPNLFVTNFDESNPLPFDPDDVNMSDYPNQQWN</sequence>
<dbReference type="Pfam" id="PF04082">
    <property type="entry name" value="Fungal_trans"/>
    <property type="match status" value="1"/>
</dbReference>
<dbReference type="EMBL" id="ML977343">
    <property type="protein sequence ID" value="KAF2109257.1"/>
    <property type="molecule type" value="Genomic_DNA"/>
</dbReference>
<feature type="region of interest" description="Disordered" evidence="2">
    <location>
        <begin position="32"/>
        <end position="61"/>
    </location>
</feature>
<evidence type="ECO:0000313" key="5">
    <source>
        <dbReference type="Proteomes" id="UP000799770"/>
    </source>
</evidence>
<dbReference type="GO" id="GO:0008270">
    <property type="term" value="F:zinc ion binding"/>
    <property type="evidence" value="ECO:0007669"/>
    <property type="project" value="InterPro"/>
</dbReference>
<dbReference type="InterPro" id="IPR053230">
    <property type="entry name" value="Trans_reg_galc"/>
</dbReference>
<dbReference type="Proteomes" id="UP000799770">
    <property type="component" value="Unassembled WGS sequence"/>
</dbReference>
<dbReference type="GO" id="GO:0003677">
    <property type="term" value="F:DNA binding"/>
    <property type="evidence" value="ECO:0007669"/>
    <property type="project" value="InterPro"/>
</dbReference>
<dbReference type="AlphaFoldDB" id="A0A6A5YS34"/>
<proteinExistence type="predicted"/>
<dbReference type="SMART" id="SM00906">
    <property type="entry name" value="Fungal_trans"/>
    <property type="match status" value="1"/>
</dbReference>
<dbReference type="PANTHER" id="PTHR47654">
    <property type="entry name" value="ZN(II)2CYS6 TRANSCRIPTION FACTOR (EUROFUNG)-RELATED"/>
    <property type="match status" value="1"/>
</dbReference>